<comment type="caution">
    <text evidence="1">The sequence shown here is derived from an EMBL/GenBank/DDBJ whole genome shotgun (WGS) entry which is preliminary data.</text>
</comment>
<proteinExistence type="predicted"/>
<evidence type="ECO:0000313" key="2">
    <source>
        <dbReference type="Proteomes" id="UP000198406"/>
    </source>
</evidence>
<reference evidence="1 2" key="1">
    <citation type="journal article" date="2015" name="Plant Cell">
        <title>Oil accumulation by the oleaginous diatom Fistulifera solaris as revealed by the genome and transcriptome.</title>
        <authorList>
            <person name="Tanaka T."/>
            <person name="Maeda Y."/>
            <person name="Veluchamy A."/>
            <person name="Tanaka M."/>
            <person name="Abida H."/>
            <person name="Marechal E."/>
            <person name="Bowler C."/>
            <person name="Muto M."/>
            <person name="Sunaga Y."/>
            <person name="Tanaka M."/>
            <person name="Yoshino T."/>
            <person name="Taniguchi T."/>
            <person name="Fukuda Y."/>
            <person name="Nemoto M."/>
            <person name="Matsumoto M."/>
            <person name="Wong P.S."/>
            <person name="Aburatani S."/>
            <person name="Fujibuchi W."/>
        </authorList>
    </citation>
    <scope>NUCLEOTIDE SEQUENCE [LARGE SCALE GENOMIC DNA]</scope>
    <source>
        <strain evidence="1 2">JPCC DA0580</strain>
    </source>
</reference>
<protein>
    <submittedName>
        <fullName evidence="1">Uncharacterized protein</fullName>
    </submittedName>
</protein>
<dbReference type="AlphaFoldDB" id="A0A1Z5KRA7"/>
<dbReference type="EMBL" id="BDSP01000283">
    <property type="protein sequence ID" value="GAX28850.1"/>
    <property type="molecule type" value="Genomic_DNA"/>
</dbReference>
<accession>A0A1Z5KRA7</accession>
<dbReference type="OrthoDB" id="44564at2759"/>
<dbReference type="Proteomes" id="UP000198406">
    <property type="component" value="Unassembled WGS sequence"/>
</dbReference>
<gene>
    <name evidence="1" type="ORF">FisN_20Lh147</name>
</gene>
<keyword evidence="2" id="KW-1185">Reference proteome</keyword>
<evidence type="ECO:0000313" key="1">
    <source>
        <dbReference type="EMBL" id="GAX28850.1"/>
    </source>
</evidence>
<dbReference type="InParanoid" id="A0A1Z5KRA7"/>
<name>A0A1Z5KRA7_FISSO</name>
<sequence>MTTRFLFSRLLPAAVRPSIRSRLPQAAFQLREFSITYSGGQPTEGQGGFYASGGARSNVDDYASDDETRGRMIALSQDVEKIEQVMTAVESLESQLLDNAGVNSKSIELKSAIKKLMTDPSVLESLNRLELEGQPVWGLSTEEREMIIMAREKVNAC</sequence>
<organism evidence="1 2">
    <name type="scientific">Fistulifera solaris</name>
    <name type="common">Oleaginous diatom</name>
    <dbReference type="NCBI Taxonomy" id="1519565"/>
    <lineage>
        <taxon>Eukaryota</taxon>
        <taxon>Sar</taxon>
        <taxon>Stramenopiles</taxon>
        <taxon>Ochrophyta</taxon>
        <taxon>Bacillariophyta</taxon>
        <taxon>Bacillariophyceae</taxon>
        <taxon>Bacillariophycidae</taxon>
        <taxon>Naviculales</taxon>
        <taxon>Naviculaceae</taxon>
        <taxon>Fistulifera</taxon>
    </lineage>
</organism>